<sequence length="258" mass="27322">MSRQEQPVTAVERLRALHVAGTPLVLPNVWDADTATAVLETGFPVVATSSVAVARSLGYPDGEQAPVDEMLAVVRRIARVVDVPVTVDAESGYGLPPAELVERLVEAGASGFNIEDTDHRTGARRHPDQQAELVAALKESAGDRLVINARIDSFLACHDSGPDERELVPEVLDRARCYLAAGADVVYPIHVRGAQVIRTITTELGSAPVNVTLLPGGPDLAELAALGVARVSLGGGLRTMVRTALGRFLTELAEQYPA</sequence>
<dbReference type="InterPro" id="IPR040442">
    <property type="entry name" value="Pyrv_kinase-like_dom_sf"/>
</dbReference>
<name>H8G9G3_9PSEU</name>
<dbReference type="Proteomes" id="UP000004705">
    <property type="component" value="Chromosome"/>
</dbReference>
<evidence type="ECO:0000313" key="1">
    <source>
        <dbReference type="EMBL" id="EHY88525.1"/>
    </source>
</evidence>
<dbReference type="PANTHER" id="PTHR42905:SF16">
    <property type="entry name" value="CARBOXYPHOSPHONOENOLPYRUVATE PHOSPHONOMUTASE-LIKE PROTEIN (AFU_ORTHOLOGUE AFUA_5G07230)"/>
    <property type="match status" value="1"/>
</dbReference>
<dbReference type="PANTHER" id="PTHR42905">
    <property type="entry name" value="PHOSPHOENOLPYRUVATE CARBOXYLASE"/>
    <property type="match status" value="1"/>
</dbReference>
<accession>H8G9G3</accession>
<dbReference type="EMBL" id="CM001466">
    <property type="protein sequence ID" value="EHY88525.1"/>
    <property type="molecule type" value="Genomic_DNA"/>
</dbReference>
<organism evidence="1 2">
    <name type="scientific">Saccharomonospora azurea NA-128</name>
    <dbReference type="NCBI Taxonomy" id="882081"/>
    <lineage>
        <taxon>Bacteria</taxon>
        <taxon>Bacillati</taxon>
        <taxon>Actinomycetota</taxon>
        <taxon>Actinomycetes</taxon>
        <taxon>Pseudonocardiales</taxon>
        <taxon>Pseudonocardiaceae</taxon>
        <taxon>Saccharomonospora</taxon>
    </lineage>
</organism>
<dbReference type="Gene3D" id="3.20.20.60">
    <property type="entry name" value="Phosphoenolpyruvate-binding domains"/>
    <property type="match status" value="1"/>
</dbReference>
<dbReference type="AlphaFoldDB" id="H8G9G3"/>
<dbReference type="InterPro" id="IPR015813">
    <property type="entry name" value="Pyrv/PenolPyrv_kinase-like_dom"/>
</dbReference>
<gene>
    <name evidence="1" type="ORF">SacazDRAFT_01598</name>
</gene>
<dbReference type="CDD" id="cd00377">
    <property type="entry name" value="ICL_PEPM"/>
    <property type="match status" value="1"/>
</dbReference>
<proteinExistence type="predicted"/>
<protein>
    <submittedName>
        <fullName evidence="1">PEP phosphonomutase-like enzyme</fullName>
    </submittedName>
</protein>
<dbReference type="GO" id="GO:0003824">
    <property type="term" value="F:catalytic activity"/>
    <property type="evidence" value="ECO:0007669"/>
    <property type="project" value="InterPro"/>
</dbReference>
<reference evidence="1 2" key="1">
    <citation type="journal article" date="2012" name="Stand. Genomic Sci.">
        <title>Genome sequence of the soil bacterium Saccharomonospora azurea type strain (NA-128(T)).</title>
        <authorList>
            <person name="Klenk H.P."/>
            <person name="Held B."/>
            <person name="Lucas S."/>
            <person name="Lapidus A."/>
            <person name="Copeland A."/>
            <person name="Hammon N."/>
            <person name="Pitluck S."/>
            <person name="Goodwin L.A."/>
            <person name="Han C."/>
            <person name="Tapia R."/>
            <person name="Brambilla E.M."/>
            <person name="Potter G."/>
            <person name="Land M."/>
            <person name="Ivanova N."/>
            <person name="Rohde M."/>
            <person name="Goker M."/>
            <person name="Detter J.C."/>
            <person name="Kyrpides N.C."/>
            <person name="Woyke T."/>
        </authorList>
    </citation>
    <scope>NUCLEOTIDE SEQUENCE [LARGE SCALE GENOMIC DNA]</scope>
    <source>
        <strain evidence="1 2">NA-128</strain>
    </source>
</reference>
<dbReference type="Pfam" id="PF13714">
    <property type="entry name" value="PEP_mutase"/>
    <property type="match status" value="1"/>
</dbReference>
<evidence type="ECO:0000313" key="2">
    <source>
        <dbReference type="Proteomes" id="UP000004705"/>
    </source>
</evidence>
<dbReference type="InterPro" id="IPR039556">
    <property type="entry name" value="ICL/PEPM"/>
</dbReference>
<keyword evidence="2" id="KW-1185">Reference proteome</keyword>
<dbReference type="SUPFAM" id="SSF51621">
    <property type="entry name" value="Phosphoenolpyruvate/pyruvate domain"/>
    <property type="match status" value="1"/>
</dbReference>
<dbReference type="HOGENOM" id="CLU_027389_2_3_11"/>